<dbReference type="SFLD" id="SFLDS00003">
    <property type="entry name" value="Haloacid_Dehalogenase"/>
    <property type="match status" value="1"/>
</dbReference>
<dbReference type="SUPFAM" id="SSF56784">
    <property type="entry name" value="HAD-like"/>
    <property type="match status" value="1"/>
</dbReference>
<sequence length="198" mass="21579">MTALIFDVANVIVDWDPMRALAGAVPDEVANDFLAAEVFWELNARTDAGMPLADAVVEMDDQAPHLVDVYRVYLERFPLTVSGPIAGTAEVIGELLAAGVRCYGLSNWAKENFNIARRANPVIDDLADVIVSGEVGLAKPDPEIFRYALDRFDTRADETLMIDDTQGNLDSAAEVGLGTVLFTSAAQLRDELVRLRLL</sequence>
<dbReference type="PANTHER" id="PTHR43611:SF3">
    <property type="entry name" value="FLAVIN MONONUCLEOTIDE HYDROLASE 1, CHLOROPLATIC"/>
    <property type="match status" value="1"/>
</dbReference>
<dbReference type="PANTHER" id="PTHR43611">
    <property type="entry name" value="ALPHA-D-GLUCOSE 1-PHOSPHATE PHOSPHATASE"/>
    <property type="match status" value="1"/>
</dbReference>
<dbReference type="AlphaFoldDB" id="A0A2N9JC08"/>
<dbReference type="InterPro" id="IPR036412">
    <property type="entry name" value="HAD-like_sf"/>
</dbReference>
<gene>
    <name evidence="1" type="ORF">MPLG2_0606</name>
</gene>
<dbReference type="NCBIfam" id="TIGR01509">
    <property type="entry name" value="HAD-SF-IA-v3"/>
    <property type="match status" value="1"/>
</dbReference>
<name>A0A2N9JC08_9ACTN</name>
<dbReference type="InterPro" id="IPR006439">
    <property type="entry name" value="HAD-SF_hydro_IA"/>
</dbReference>
<dbReference type="KEGG" id="mgg:MPLG2_0606"/>
<dbReference type="Pfam" id="PF00702">
    <property type="entry name" value="Hydrolase"/>
    <property type="match status" value="1"/>
</dbReference>
<dbReference type="EMBL" id="LT985188">
    <property type="protein sequence ID" value="SPD85642.1"/>
    <property type="molecule type" value="Genomic_DNA"/>
</dbReference>
<dbReference type="PRINTS" id="PR00413">
    <property type="entry name" value="HADHALOGNASE"/>
</dbReference>
<evidence type="ECO:0000313" key="2">
    <source>
        <dbReference type="Proteomes" id="UP000238164"/>
    </source>
</evidence>
<dbReference type="SFLD" id="SFLDG01129">
    <property type="entry name" value="C1.5:_HAD__Beta-PGM__Phosphata"/>
    <property type="match status" value="1"/>
</dbReference>
<evidence type="ECO:0000313" key="1">
    <source>
        <dbReference type="EMBL" id="SPD85642.1"/>
    </source>
</evidence>
<organism evidence="1 2">
    <name type="scientific">Micropruina glycogenica</name>
    <dbReference type="NCBI Taxonomy" id="75385"/>
    <lineage>
        <taxon>Bacteria</taxon>
        <taxon>Bacillati</taxon>
        <taxon>Actinomycetota</taxon>
        <taxon>Actinomycetes</taxon>
        <taxon>Propionibacteriales</taxon>
        <taxon>Nocardioidaceae</taxon>
        <taxon>Micropruina</taxon>
    </lineage>
</organism>
<dbReference type="InterPro" id="IPR023214">
    <property type="entry name" value="HAD_sf"/>
</dbReference>
<proteinExistence type="predicted"/>
<accession>A0A2N9JC08</accession>
<dbReference type="OrthoDB" id="9797415at2"/>
<dbReference type="Proteomes" id="UP000238164">
    <property type="component" value="Chromosome 1"/>
</dbReference>
<keyword evidence="2" id="KW-1185">Reference proteome</keyword>
<dbReference type="RefSeq" id="WP_105184826.1">
    <property type="nucleotide sequence ID" value="NZ_BAAAGO010000042.1"/>
</dbReference>
<reference evidence="1 2" key="1">
    <citation type="submission" date="2018-02" db="EMBL/GenBank/DDBJ databases">
        <authorList>
            <person name="Cohen D.B."/>
            <person name="Kent A.D."/>
        </authorList>
    </citation>
    <scope>NUCLEOTIDE SEQUENCE [LARGE SCALE GENOMIC DNA]</scope>
    <source>
        <strain evidence="1">1</strain>
    </source>
</reference>
<dbReference type="Gene3D" id="3.40.50.1000">
    <property type="entry name" value="HAD superfamily/HAD-like"/>
    <property type="match status" value="1"/>
</dbReference>
<protein>
    <submittedName>
        <fullName evidence="1">Uncharacterized protein</fullName>
    </submittedName>
</protein>